<reference evidence="2 3" key="1">
    <citation type="submission" date="2018-06" db="EMBL/GenBank/DDBJ databases">
        <title>Genomic Encyclopedia of Archaeal and Bacterial Type Strains, Phase II (KMG-II): from individual species to whole genera.</title>
        <authorList>
            <person name="Goeker M."/>
        </authorList>
    </citation>
    <scope>NUCLEOTIDE SEQUENCE [LARGE SCALE GENOMIC DNA]</scope>
    <source>
        <strain evidence="2 3">DSM 21851</strain>
    </source>
</reference>
<feature type="region of interest" description="Disordered" evidence="1">
    <location>
        <begin position="1"/>
        <end position="47"/>
    </location>
</feature>
<dbReference type="Proteomes" id="UP000248790">
    <property type="component" value="Unassembled WGS sequence"/>
</dbReference>
<evidence type="ECO:0000313" key="2">
    <source>
        <dbReference type="EMBL" id="RAJ92506.1"/>
    </source>
</evidence>
<evidence type="ECO:0000256" key="1">
    <source>
        <dbReference type="SAM" id="MobiDB-lite"/>
    </source>
</evidence>
<evidence type="ECO:0000313" key="3">
    <source>
        <dbReference type="Proteomes" id="UP000248790"/>
    </source>
</evidence>
<sequence length="55" mass="6429">MARFLRKKTSETNELTRKTSSTGERINNHLSPKKPRPKRGFLIASFTPEEIRFQP</sequence>
<comment type="caution">
    <text evidence="2">The sequence shown here is derived from an EMBL/GenBank/DDBJ whole genome shotgun (WGS) entry which is preliminary data.</text>
</comment>
<accession>A0A327WUD9</accession>
<dbReference type="EMBL" id="QLMC01000007">
    <property type="protein sequence ID" value="RAJ92506.1"/>
    <property type="molecule type" value="Genomic_DNA"/>
</dbReference>
<dbReference type="AlphaFoldDB" id="A0A327WUD9"/>
<feature type="compositionally biased region" description="Polar residues" evidence="1">
    <location>
        <begin position="18"/>
        <end position="30"/>
    </location>
</feature>
<name>A0A327WUD9_LARAB</name>
<gene>
    <name evidence="2" type="ORF">LX87_04836</name>
</gene>
<keyword evidence="3" id="KW-1185">Reference proteome</keyword>
<proteinExistence type="predicted"/>
<organism evidence="2 3">
    <name type="scientific">Larkinella arboricola</name>
    <dbReference type="NCBI Taxonomy" id="643671"/>
    <lineage>
        <taxon>Bacteria</taxon>
        <taxon>Pseudomonadati</taxon>
        <taxon>Bacteroidota</taxon>
        <taxon>Cytophagia</taxon>
        <taxon>Cytophagales</taxon>
        <taxon>Spirosomataceae</taxon>
        <taxon>Larkinella</taxon>
    </lineage>
</organism>
<feature type="compositionally biased region" description="Basic and acidic residues" evidence="1">
    <location>
        <begin position="8"/>
        <end position="17"/>
    </location>
</feature>
<protein>
    <submittedName>
        <fullName evidence="2">Uncharacterized protein</fullName>
    </submittedName>
</protein>